<accession>A0A444Z1W9</accession>
<organism evidence="2 3">
    <name type="scientific">Arachis hypogaea</name>
    <name type="common">Peanut</name>
    <dbReference type="NCBI Taxonomy" id="3818"/>
    <lineage>
        <taxon>Eukaryota</taxon>
        <taxon>Viridiplantae</taxon>
        <taxon>Streptophyta</taxon>
        <taxon>Embryophyta</taxon>
        <taxon>Tracheophyta</taxon>
        <taxon>Spermatophyta</taxon>
        <taxon>Magnoliopsida</taxon>
        <taxon>eudicotyledons</taxon>
        <taxon>Gunneridae</taxon>
        <taxon>Pentapetalae</taxon>
        <taxon>rosids</taxon>
        <taxon>fabids</taxon>
        <taxon>Fabales</taxon>
        <taxon>Fabaceae</taxon>
        <taxon>Papilionoideae</taxon>
        <taxon>50 kb inversion clade</taxon>
        <taxon>dalbergioids sensu lato</taxon>
        <taxon>Dalbergieae</taxon>
        <taxon>Pterocarpus clade</taxon>
        <taxon>Arachis</taxon>
    </lineage>
</organism>
<gene>
    <name evidence="2" type="ORF">Ahy_B05g075750</name>
</gene>
<evidence type="ECO:0000313" key="3">
    <source>
        <dbReference type="Proteomes" id="UP000289738"/>
    </source>
</evidence>
<feature type="compositionally biased region" description="Polar residues" evidence="1">
    <location>
        <begin position="19"/>
        <end position="28"/>
    </location>
</feature>
<name>A0A444Z1W9_ARAHY</name>
<evidence type="ECO:0008006" key="4">
    <source>
        <dbReference type="Google" id="ProtNLM"/>
    </source>
</evidence>
<dbReference type="AlphaFoldDB" id="A0A444Z1W9"/>
<sequence>MHHSQPVKTPTVKHPQPKKPTSQLTKVASQPSKPKSQPSKLNSQPTKPASQPSKPNKPYSQPTKPTHQALNTTSQPIKTPLQSTKLHPQQTKTNTQGKTAPHHSKISSQPSKNPESNKKKGNISACRVTRFGRCVREGPIQEEDSDSHDSYESTENELYKPPKVLGDNLYSSDSDSDSGKVHQENEDDDDCFSDAYSWHSEDSGKELDSDEKTPTIYPQYNEKTKFGNLKFEVSMTFKSKAEFIQATRDYTIQWGRNILFTKNDGVRVRVVCKSGLEQEWLGQETSISFVFLDTRITIEDDCPWVVYCACNSKDLSWQIKTLADNHTSSRKRKNRAATQTWTLNKLVPKLRKHPTMKHQEVYDWALKVARKIVEGDEIAQYGLVWDYANELLTKLKVIHDQLIGRPPKLQVIKRKARVPSSPKHIATGSWLFLLRPLRGQVLELLSGWPTS</sequence>
<dbReference type="PANTHER" id="PTHR31973">
    <property type="entry name" value="POLYPROTEIN, PUTATIVE-RELATED"/>
    <property type="match status" value="1"/>
</dbReference>
<dbReference type="EMBL" id="SDMP01000015">
    <property type="protein sequence ID" value="RYR08181.1"/>
    <property type="molecule type" value="Genomic_DNA"/>
</dbReference>
<feature type="region of interest" description="Disordered" evidence="1">
    <location>
        <begin position="1"/>
        <end position="214"/>
    </location>
</feature>
<dbReference type="PANTHER" id="PTHR31973:SF187">
    <property type="entry name" value="MUTATOR TRANSPOSASE MUDRA PROTEIN"/>
    <property type="match status" value="1"/>
</dbReference>
<evidence type="ECO:0000256" key="1">
    <source>
        <dbReference type="SAM" id="MobiDB-lite"/>
    </source>
</evidence>
<feature type="compositionally biased region" description="Basic and acidic residues" evidence="1">
    <location>
        <begin position="199"/>
        <end position="213"/>
    </location>
</feature>
<dbReference type="Proteomes" id="UP000289738">
    <property type="component" value="Chromosome B05"/>
</dbReference>
<protein>
    <recommendedName>
        <fullName evidence="4">Transposase MuDR plant domain-containing protein</fullName>
    </recommendedName>
</protein>
<feature type="compositionally biased region" description="Polar residues" evidence="1">
    <location>
        <begin position="46"/>
        <end position="98"/>
    </location>
</feature>
<evidence type="ECO:0000313" key="2">
    <source>
        <dbReference type="EMBL" id="RYR08181.1"/>
    </source>
</evidence>
<reference evidence="2 3" key="1">
    <citation type="submission" date="2019-01" db="EMBL/GenBank/DDBJ databases">
        <title>Sequencing of cultivated peanut Arachis hypogaea provides insights into genome evolution and oil improvement.</title>
        <authorList>
            <person name="Chen X."/>
        </authorList>
    </citation>
    <scope>NUCLEOTIDE SEQUENCE [LARGE SCALE GENOMIC DNA]</scope>
    <source>
        <strain evidence="3">cv. Fuhuasheng</strain>
        <tissue evidence="2">Leaves</tissue>
    </source>
</reference>
<keyword evidence="3" id="KW-1185">Reference proteome</keyword>
<feature type="compositionally biased region" description="Low complexity" evidence="1">
    <location>
        <begin position="29"/>
        <end position="45"/>
    </location>
</feature>
<proteinExistence type="predicted"/>
<comment type="caution">
    <text evidence="2">The sequence shown here is derived from an EMBL/GenBank/DDBJ whole genome shotgun (WGS) entry which is preliminary data.</text>
</comment>